<reference evidence="2 3" key="1">
    <citation type="journal article" date="2015" name="Arch. Virol.">
        <title>Complete genome sequence of yacon necrotic mottle virus, a novel putative member of the genus Badnavirus.</title>
        <authorList>
            <person name="Lee Y.J."/>
            <person name="Kwak H.R."/>
            <person name="Lee Y.K."/>
            <person name="Kim M.K."/>
            <person name="Choi H.S."/>
            <person name="Seo J.K."/>
        </authorList>
    </citation>
    <scope>NUCLEOTIDE SEQUENCE [LARGE SCALE GENOMIC DNA]</scope>
    <source>
        <strain evidence="2">YV1</strain>
    </source>
</reference>
<proteinExistence type="predicted"/>
<evidence type="ECO:0000313" key="3">
    <source>
        <dbReference type="Proteomes" id="UP000201118"/>
    </source>
</evidence>
<evidence type="ECO:0000256" key="1">
    <source>
        <dbReference type="SAM" id="MobiDB-lite"/>
    </source>
</evidence>
<organism evidence="2 3">
    <name type="scientific">Yacon necrotic mottle virus</name>
    <dbReference type="NCBI Taxonomy" id="1561150"/>
    <lineage>
        <taxon>Viruses</taxon>
        <taxon>Riboviria</taxon>
        <taxon>Pararnavirae</taxon>
        <taxon>Artverviricota</taxon>
        <taxon>Revtraviricetes</taxon>
        <taxon>Ortervirales</taxon>
        <taxon>Caulimoviridae</taxon>
        <taxon>Badnavirus</taxon>
        <taxon>Badnavirus maculasmallanthi</taxon>
    </lineage>
</organism>
<dbReference type="KEGG" id="vg:23527935"/>
<accession>A0A0C4MZL5</accession>
<name>A0A0C4MZL5_9VIRU</name>
<feature type="region of interest" description="Disordered" evidence="1">
    <location>
        <begin position="1"/>
        <end position="21"/>
    </location>
</feature>
<protein>
    <submittedName>
        <fullName evidence="2">ORF4</fullName>
    </submittedName>
</protein>
<dbReference type="Proteomes" id="UP000201118">
    <property type="component" value="Segment"/>
</dbReference>
<sequence length="156" mass="18126">MYRTRDRSPGEGSSSDGGNIRRKCEVKQREEWLRRNNPDFQLLPKIYRGQFSFEEPGALYRHYQIRANTTPIRLEESSIYAGVAQQYEREAAKQAVRTMRHLQAVLDFKAQVCLAKSSADNYWGDHWPNVKKQNQQARKLLSELEALCIELGQVPI</sequence>
<keyword evidence="3" id="KW-1185">Reference proteome</keyword>
<dbReference type="EMBL" id="KM229702">
    <property type="protein sequence ID" value="AIT58610.1"/>
    <property type="molecule type" value="Genomic_DNA"/>
</dbReference>
<evidence type="ECO:0000313" key="2">
    <source>
        <dbReference type="EMBL" id="AIT58610.1"/>
    </source>
</evidence>
<dbReference type="GeneID" id="23527935"/>
<dbReference type="RefSeq" id="YP_009121748.1">
    <property type="nucleotide sequence ID" value="NC_026472.1"/>
</dbReference>